<name>A0A1J9RN37_9PEZI</name>
<organism evidence="1 2">
    <name type="scientific">Diplodia corticola</name>
    <dbReference type="NCBI Taxonomy" id="236234"/>
    <lineage>
        <taxon>Eukaryota</taxon>
        <taxon>Fungi</taxon>
        <taxon>Dikarya</taxon>
        <taxon>Ascomycota</taxon>
        <taxon>Pezizomycotina</taxon>
        <taxon>Dothideomycetes</taxon>
        <taxon>Dothideomycetes incertae sedis</taxon>
        <taxon>Botryosphaeriales</taxon>
        <taxon>Botryosphaeriaceae</taxon>
        <taxon>Diplodia</taxon>
    </lineage>
</organism>
<sequence>MAEAVGIAAAAVHFVEIGTKLLIAASKLRSRLDNAPDKVKNSERSVKHLISLVQKPQTDLRPTSPTSLANFLSDDSKLEAKDILDDCTCEASELLGILNRLISKADDTFVKGKMRAFSYIKKEDEISERCKRLDDLKSYLGIWYHHQSVSLLKEQLMVTSVANAAIETLGSRVDAGFAAIAHSSQQQHTTVTVGSSRQSVRISAPGYPHSANCPQMSVDFSISPRAHQNRNSSLRGFHPGCTCERSQLVKSTSRVGPAVFTHMTTEYHERDCPCSCVYQTKDSETCVKVTLPRLFARHVELSFKGICARGGVSLYPSLRITNIVDTKTSSAFRHVAAARERVHKTLFDEPTSDLASNFINSLYEDFDFAQVSILQVILDELYMDLRKDFITGVSSVRDMCVDGTSLLQVSV</sequence>
<comment type="caution">
    <text evidence="1">The sequence shown here is derived from an EMBL/GenBank/DDBJ whole genome shotgun (WGS) entry which is preliminary data.</text>
</comment>
<accession>A0A1J9RN37</accession>
<dbReference type="GeneID" id="31020331"/>
<dbReference type="EMBL" id="MNUE01000098">
    <property type="protein sequence ID" value="OJD29013.1"/>
    <property type="molecule type" value="Genomic_DNA"/>
</dbReference>
<protein>
    <recommendedName>
        <fullName evidence="3">NACHT-NTPase and P-loop NTPases N-terminal domain-containing protein</fullName>
    </recommendedName>
</protein>
<keyword evidence="2" id="KW-1185">Reference proteome</keyword>
<dbReference type="AlphaFoldDB" id="A0A1J9RN37"/>
<dbReference type="Proteomes" id="UP000183809">
    <property type="component" value="Unassembled WGS sequence"/>
</dbReference>
<reference evidence="1 2" key="1">
    <citation type="submission" date="2016-10" db="EMBL/GenBank/DDBJ databases">
        <title>Proteomics and genomics reveal pathogen-plant mechanisms compatible with a hemibiotrophic lifestyle of Diplodia corticola.</title>
        <authorList>
            <person name="Fernandes I."/>
            <person name="De Jonge R."/>
            <person name="Van De Peer Y."/>
            <person name="Devreese B."/>
            <person name="Alves A."/>
            <person name="Esteves A.C."/>
        </authorList>
    </citation>
    <scope>NUCLEOTIDE SEQUENCE [LARGE SCALE GENOMIC DNA]</scope>
    <source>
        <strain evidence="1 2">CBS 112549</strain>
    </source>
</reference>
<evidence type="ECO:0000313" key="2">
    <source>
        <dbReference type="Proteomes" id="UP000183809"/>
    </source>
</evidence>
<evidence type="ECO:0008006" key="3">
    <source>
        <dbReference type="Google" id="ProtNLM"/>
    </source>
</evidence>
<gene>
    <name evidence="1" type="ORF">BKCO1_980002</name>
</gene>
<proteinExistence type="predicted"/>
<evidence type="ECO:0000313" key="1">
    <source>
        <dbReference type="EMBL" id="OJD29013.1"/>
    </source>
</evidence>
<dbReference type="RefSeq" id="XP_020125273.1">
    <property type="nucleotide sequence ID" value="XM_020280067.1"/>
</dbReference>